<evidence type="ECO:0000259" key="6">
    <source>
        <dbReference type="Pfam" id="PF00881"/>
    </source>
</evidence>
<evidence type="ECO:0000313" key="7">
    <source>
        <dbReference type="EMBL" id="MBR0664923.1"/>
    </source>
</evidence>
<organism evidence="7 8">
    <name type="scientific">Plastoroseomonas hellenica</name>
    <dbReference type="NCBI Taxonomy" id="2687306"/>
    <lineage>
        <taxon>Bacteria</taxon>
        <taxon>Pseudomonadati</taxon>
        <taxon>Pseudomonadota</taxon>
        <taxon>Alphaproteobacteria</taxon>
        <taxon>Acetobacterales</taxon>
        <taxon>Acetobacteraceae</taxon>
        <taxon>Plastoroseomonas</taxon>
    </lineage>
</organism>
<accession>A0ABS5EX94</accession>
<protein>
    <submittedName>
        <fullName evidence="7">Nitroreductase</fullName>
    </submittedName>
</protein>
<evidence type="ECO:0000313" key="8">
    <source>
        <dbReference type="Proteomes" id="UP001196870"/>
    </source>
</evidence>
<dbReference type="Pfam" id="PF00881">
    <property type="entry name" value="Nitroreductase"/>
    <property type="match status" value="1"/>
</dbReference>
<keyword evidence="4" id="KW-0288">FMN</keyword>
<keyword evidence="3" id="KW-0285">Flavoprotein</keyword>
<dbReference type="PANTHER" id="PTHR43673:SF2">
    <property type="entry name" value="NITROREDUCTASE"/>
    <property type="match status" value="1"/>
</dbReference>
<comment type="cofactor">
    <cofactor evidence="1">
        <name>FMN</name>
        <dbReference type="ChEBI" id="CHEBI:58210"/>
    </cofactor>
</comment>
<evidence type="ECO:0000256" key="5">
    <source>
        <dbReference type="ARBA" id="ARBA00023002"/>
    </source>
</evidence>
<keyword evidence="5" id="KW-0560">Oxidoreductase</keyword>
<proteinExistence type="inferred from homology"/>
<dbReference type="EMBL" id="JAAGBB010000011">
    <property type="protein sequence ID" value="MBR0664923.1"/>
    <property type="molecule type" value="Genomic_DNA"/>
</dbReference>
<reference evidence="8" key="1">
    <citation type="journal article" date="2021" name="Syst. Appl. Microbiol.">
        <title>Roseomonas hellenica sp. nov., isolated from roots of wild-growing Alkanna tinctoria.</title>
        <authorList>
            <person name="Rat A."/>
            <person name="Naranjo H.D."/>
            <person name="Lebbe L."/>
            <person name="Cnockaert M."/>
            <person name="Krigas N."/>
            <person name="Grigoriadou K."/>
            <person name="Maloupa E."/>
            <person name="Willems A."/>
        </authorList>
    </citation>
    <scope>NUCLEOTIDE SEQUENCE [LARGE SCALE GENOMIC DNA]</scope>
    <source>
        <strain evidence="8">LMG 31523</strain>
    </source>
</reference>
<sequence length="246" mass="27421">MSDNRLAVQLLTGPEAPEPNGVGEPGLSVLDAVESRRSIRRFLPDPVSNDTITRILTAAARAPSGTNFQPWNVHVVVGEARDRLSRAVIAAAEAGERSDEYAYAPAPIPEPYLSRRRQVGYALYNLYGIERTDYESRKRAMLRNFEFFGAPMGLFFTMENSLLHGSWLDCGMFMQNVMILARAFGLETCPQQAWCEYGRVVHEQLNIPDTHVVLSGMAIGKSDPSAPENSLISERVEVSQFTQFHE</sequence>
<evidence type="ECO:0000256" key="3">
    <source>
        <dbReference type="ARBA" id="ARBA00022630"/>
    </source>
</evidence>
<dbReference type="InterPro" id="IPR029479">
    <property type="entry name" value="Nitroreductase"/>
</dbReference>
<name>A0ABS5EX94_9PROT</name>
<dbReference type="InterPro" id="IPR000415">
    <property type="entry name" value="Nitroreductase-like"/>
</dbReference>
<dbReference type="CDD" id="cd02136">
    <property type="entry name" value="PnbA_NfnB-like"/>
    <property type="match status" value="1"/>
</dbReference>
<comment type="caution">
    <text evidence="7">The sequence shown here is derived from an EMBL/GenBank/DDBJ whole genome shotgun (WGS) entry which is preliminary data.</text>
</comment>
<gene>
    <name evidence="7" type="ORF">GXW71_11215</name>
</gene>
<evidence type="ECO:0000256" key="1">
    <source>
        <dbReference type="ARBA" id="ARBA00001917"/>
    </source>
</evidence>
<evidence type="ECO:0000256" key="2">
    <source>
        <dbReference type="ARBA" id="ARBA00007118"/>
    </source>
</evidence>
<dbReference type="RefSeq" id="WP_211852593.1">
    <property type="nucleotide sequence ID" value="NZ_JAAGBB010000011.1"/>
</dbReference>
<dbReference type="Gene3D" id="3.40.109.10">
    <property type="entry name" value="NADH Oxidase"/>
    <property type="match status" value="1"/>
</dbReference>
<keyword evidence="8" id="KW-1185">Reference proteome</keyword>
<comment type="similarity">
    <text evidence="2">Belongs to the nitroreductase family.</text>
</comment>
<feature type="domain" description="Nitroreductase" evidence="6">
    <location>
        <begin position="34"/>
        <end position="221"/>
    </location>
</feature>
<dbReference type="SUPFAM" id="SSF55469">
    <property type="entry name" value="FMN-dependent nitroreductase-like"/>
    <property type="match status" value="1"/>
</dbReference>
<dbReference type="Proteomes" id="UP001196870">
    <property type="component" value="Unassembled WGS sequence"/>
</dbReference>
<dbReference type="PANTHER" id="PTHR43673">
    <property type="entry name" value="NAD(P)H NITROREDUCTASE YDGI-RELATED"/>
    <property type="match status" value="1"/>
</dbReference>
<evidence type="ECO:0000256" key="4">
    <source>
        <dbReference type="ARBA" id="ARBA00022643"/>
    </source>
</evidence>